<organism evidence="3 4">
    <name type="scientific">Planktomarina temperata RCA23</name>
    <dbReference type="NCBI Taxonomy" id="666509"/>
    <lineage>
        <taxon>Bacteria</taxon>
        <taxon>Pseudomonadati</taxon>
        <taxon>Pseudomonadota</taxon>
        <taxon>Alphaproteobacteria</taxon>
        <taxon>Rhodobacterales</taxon>
        <taxon>Paracoccaceae</taxon>
        <taxon>Planktomarina</taxon>
    </lineage>
</organism>
<dbReference type="InterPro" id="IPR036291">
    <property type="entry name" value="NAD(P)-bd_dom_sf"/>
</dbReference>
<dbReference type="KEGG" id="ptp:RCA23_c02950"/>
<feature type="domain" description="Gfo/Idh/MocA-like oxidoreductase N-terminal" evidence="1">
    <location>
        <begin position="2"/>
        <end position="118"/>
    </location>
</feature>
<gene>
    <name evidence="3" type="ORF">RCA23_c02950</name>
</gene>
<dbReference type="PANTHER" id="PTHR43249">
    <property type="entry name" value="UDP-N-ACETYL-2-AMINO-2-DEOXY-D-GLUCURONATE OXIDASE"/>
    <property type="match status" value="1"/>
</dbReference>
<dbReference type="InterPro" id="IPR000683">
    <property type="entry name" value="Gfo/Idh/MocA-like_OxRdtase_N"/>
</dbReference>
<dbReference type="RefSeq" id="WP_044048738.1">
    <property type="nucleotide sequence ID" value="NZ_CP003984.1"/>
</dbReference>
<keyword evidence="4" id="KW-1185">Reference proteome</keyword>
<dbReference type="AlphaFoldDB" id="A0AAN0RGM4"/>
<evidence type="ECO:0000313" key="3">
    <source>
        <dbReference type="EMBL" id="AII85859.1"/>
    </source>
</evidence>
<protein>
    <submittedName>
        <fullName evidence="3">Oxidoreductase</fullName>
    </submittedName>
</protein>
<dbReference type="SUPFAM" id="SSF51735">
    <property type="entry name" value="NAD(P)-binding Rossmann-fold domains"/>
    <property type="match status" value="1"/>
</dbReference>
<dbReference type="SUPFAM" id="SSF55347">
    <property type="entry name" value="Glyceraldehyde-3-phosphate dehydrogenase-like, C-terminal domain"/>
    <property type="match status" value="1"/>
</dbReference>
<evidence type="ECO:0000259" key="1">
    <source>
        <dbReference type="Pfam" id="PF01408"/>
    </source>
</evidence>
<dbReference type="InterPro" id="IPR052515">
    <property type="entry name" value="Gfo/Idh/MocA_Oxidoreductase"/>
</dbReference>
<dbReference type="Pfam" id="PF22725">
    <property type="entry name" value="GFO_IDH_MocA_C3"/>
    <property type="match status" value="1"/>
</dbReference>
<evidence type="ECO:0000313" key="4">
    <source>
        <dbReference type="Proteomes" id="UP000028680"/>
    </source>
</evidence>
<dbReference type="EMBL" id="CP003984">
    <property type="protein sequence ID" value="AII85859.1"/>
    <property type="molecule type" value="Genomic_DNA"/>
</dbReference>
<sequence>MINVAILGAGIGREHLAAFRALKDRFTVRAVVDQDLARVEDIRQDGDSFRALKDIDQALADPQVQVVDICLPPHLHASVTQRALAAGKHVICEKPLATSLADVDEIRRAAQAADRKVYPVFQYRWGPSLAQLRHLMTCGLTGQLQVAALETHWSRGADYYAVPWRGTWAGECGGAVLGHAIHNHDLLTHIAGDIACLSALTTTRVNEIETEDCASISFAMTSGALATSSITLGAATDETRLRFVFKHLTATSGTAPYAPGAEPWSFQARAPHRQAQLDAALSTTPHEPIGFEGFFAQIALDLAGHENQAVTFEDGATSVALVTAIYHSARTGRRVELPLDPSHELYKGWLP</sequence>
<name>A0AAN0RGM4_9RHOB</name>
<dbReference type="GO" id="GO:0000166">
    <property type="term" value="F:nucleotide binding"/>
    <property type="evidence" value="ECO:0007669"/>
    <property type="project" value="InterPro"/>
</dbReference>
<evidence type="ECO:0000259" key="2">
    <source>
        <dbReference type="Pfam" id="PF22725"/>
    </source>
</evidence>
<dbReference type="PANTHER" id="PTHR43249:SF1">
    <property type="entry name" value="D-GLUCOSIDE 3-DEHYDROGENASE"/>
    <property type="match status" value="1"/>
</dbReference>
<dbReference type="InterPro" id="IPR055170">
    <property type="entry name" value="GFO_IDH_MocA-like_dom"/>
</dbReference>
<dbReference type="Gene3D" id="3.40.50.720">
    <property type="entry name" value="NAD(P)-binding Rossmann-like Domain"/>
    <property type="match status" value="1"/>
</dbReference>
<dbReference type="Pfam" id="PF01408">
    <property type="entry name" value="GFO_IDH_MocA"/>
    <property type="match status" value="1"/>
</dbReference>
<feature type="domain" description="GFO/IDH/MocA-like oxidoreductase" evidence="2">
    <location>
        <begin position="130"/>
        <end position="244"/>
    </location>
</feature>
<proteinExistence type="predicted"/>
<dbReference type="Proteomes" id="UP000028680">
    <property type="component" value="Chromosome"/>
</dbReference>
<accession>A0AAN0RGM4</accession>
<dbReference type="Gene3D" id="3.30.360.10">
    <property type="entry name" value="Dihydrodipicolinate Reductase, domain 2"/>
    <property type="match status" value="1"/>
</dbReference>
<reference evidence="3 4" key="1">
    <citation type="journal article" date="2014" name="ISME J.">
        <title>Adaptation of an abundant Roseobacter RCA organism to pelagic systems revealed by genomic and transcriptomic analyses.</title>
        <authorList>
            <person name="Voget S."/>
            <person name="Wemheuer B."/>
            <person name="Brinkhoff T."/>
            <person name="Vollmers J."/>
            <person name="Dietrich S."/>
            <person name="Giebel H.A."/>
            <person name="Beardsley C."/>
            <person name="Sardemann C."/>
            <person name="Bakenhus I."/>
            <person name="Billerbeck S."/>
            <person name="Daniel R."/>
            <person name="Simon M."/>
        </authorList>
    </citation>
    <scope>NUCLEOTIDE SEQUENCE [LARGE SCALE GENOMIC DNA]</scope>
    <source>
        <strain evidence="3 4">RCA23</strain>
    </source>
</reference>